<dbReference type="AlphaFoldDB" id="A0AAN5L593"/>
<feature type="domain" description="Cyclic nucleotide-binding" evidence="6">
    <location>
        <begin position="31"/>
        <end position="134"/>
    </location>
</feature>
<feature type="domain" description="HTH crp-type" evidence="7">
    <location>
        <begin position="165"/>
        <end position="238"/>
    </location>
</feature>
<dbReference type="Proteomes" id="UP000856143">
    <property type="component" value="Unassembled WGS sequence"/>
</dbReference>
<dbReference type="GO" id="GO:0005829">
    <property type="term" value="C:cytosol"/>
    <property type="evidence" value="ECO:0007669"/>
    <property type="project" value="TreeGrafter"/>
</dbReference>
<evidence type="ECO:0000256" key="4">
    <source>
        <dbReference type="ARBA" id="ARBA00023149"/>
    </source>
</evidence>
<dbReference type="Pfam" id="PF13545">
    <property type="entry name" value="HTH_Crp_2"/>
    <property type="match status" value="1"/>
</dbReference>
<keyword evidence="1" id="KW-0547">Nucleotide-binding</keyword>
<dbReference type="InterPro" id="IPR018490">
    <property type="entry name" value="cNMP-bd_dom_sf"/>
</dbReference>
<keyword evidence="2" id="KW-0805">Transcription regulation</keyword>
<dbReference type="PANTHER" id="PTHR24567:SF68">
    <property type="entry name" value="DNA-BINDING TRANSCRIPTIONAL DUAL REGULATOR CRP"/>
    <property type="match status" value="1"/>
</dbReference>
<name>A0AAN5L593_KLEOX</name>
<evidence type="ECO:0000313" key="8">
    <source>
        <dbReference type="EMBL" id="HAT1680545.1"/>
    </source>
</evidence>
<dbReference type="GO" id="GO:0003677">
    <property type="term" value="F:DNA binding"/>
    <property type="evidence" value="ECO:0007669"/>
    <property type="project" value="UniProtKB-KW"/>
</dbReference>
<keyword evidence="4" id="KW-0114">cAMP</keyword>
<keyword evidence="3" id="KW-0238">DNA-binding</keyword>
<reference evidence="8" key="1">
    <citation type="journal article" date="2018" name="Genome Biol.">
        <title>SKESA: strategic k-mer extension for scrupulous assemblies.</title>
        <authorList>
            <person name="Souvorov A."/>
            <person name="Agarwala R."/>
            <person name="Lipman D.J."/>
        </authorList>
    </citation>
    <scope>NUCLEOTIDE SEQUENCE</scope>
    <source>
        <strain evidence="8">R404</strain>
    </source>
</reference>
<evidence type="ECO:0000256" key="1">
    <source>
        <dbReference type="ARBA" id="ARBA00022566"/>
    </source>
</evidence>
<keyword evidence="1" id="KW-0116">cAMP-binding</keyword>
<dbReference type="PROSITE" id="PS51063">
    <property type="entry name" value="HTH_CRP_2"/>
    <property type="match status" value="1"/>
</dbReference>
<dbReference type="InterPro" id="IPR050397">
    <property type="entry name" value="Env_Response_Regulators"/>
</dbReference>
<evidence type="ECO:0000256" key="5">
    <source>
        <dbReference type="ARBA" id="ARBA00023163"/>
    </source>
</evidence>
<evidence type="ECO:0000259" key="6">
    <source>
        <dbReference type="PROSITE" id="PS50042"/>
    </source>
</evidence>
<proteinExistence type="predicted"/>
<protein>
    <submittedName>
        <fullName evidence="8">Crp/Fnr family transcriptional regulator</fullName>
    </submittedName>
</protein>
<dbReference type="SMART" id="SM00419">
    <property type="entry name" value="HTH_CRP"/>
    <property type="match status" value="1"/>
</dbReference>
<dbReference type="InterPro" id="IPR014710">
    <property type="entry name" value="RmlC-like_jellyroll"/>
</dbReference>
<dbReference type="PANTHER" id="PTHR24567">
    <property type="entry name" value="CRP FAMILY TRANSCRIPTIONAL REGULATORY PROTEIN"/>
    <property type="match status" value="1"/>
</dbReference>
<comment type="caution">
    <text evidence="8">The sequence shown here is derived from an EMBL/GenBank/DDBJ whole genome shotgun (WGS) entry which is preliminary data.</text>
</comment>
<dbReference type="GO" id="GO:0003700">
    <property type="term" value="F:DNA-binding transcription factor activity"/>
    <property type="evidence" value="ECO:0007669"/>
    <property type="project" value="TreeGrafter"/>
</dbReference>
<sequence>MASIINTRAAESHGSTVTQDEIRSILLTSSWFRALPDYLIEQIMARGYMNLYDSGEMVHLRGDESRNLYAVITGSVKVSSVSADGKECIFRYLSPGNWFGEIGIIDNSVRTHDARATGNTILLILKPDDIGYLLHNYPIFYRFLALLLCKVIRNAFTMLHDSTLLSVSARLAKRLVSLSENYGEPHENGILINLYLIQDDLATLINTTRQTLNKRLVTWEKLGWIEARYGKILIVNLGALRQLYIDEDE</sequence>
<keyword evidence="5" id="KW-0804">Transcription</keyword>
<dbReference type="SUPFAM" id="SSF46785">
    <property type="entry name" value="Winged helix' DNA-binding domain"/>
    <property type="match status" value="1"/>
</dbReference>
<dbReference type="PROSITE" id="PS50042">
    <property type="entry name" value="CNMP_BINDING_3"/>
    <property type="match status" value="1"/>
</dbReference>
<evidence type="ECO:0000256" key="3">
    <source>
        <dbReference type="ARBA" id="ARBA00023125"/>
    </source>
</evidence>
<dbReference type="EMBL" id="DACSEO010000009">
    <property type="protein sequence ID" value="HAT1680545.1"/>
    <property type="molecule type" value="Genomic_DNA"/>
</dbReference>
<evidence type="ECO:0000259" key="7">
    <source>
        <dbReference type="PROSITE" id="PS51063"/>
    </source>
</evidence>
<gene>
    <name evidence="8" type="ORF">I8Y21_001158</name>
</gene>
<evidence type="ECO:0000256" key="2">
    <source>
        <dbReference type="ARBA" id="ARBA00023015"/>
    </source>
</evidence>
<organism evidence="8 9">
    <name type="scientific">Klebsiella oxytoca</name>
    <dbReference type="NCBI Taxonomy" id="571"/>
    <lineage>
        <taxon>Bacteria</taxon>
        <taxon>Pseudomonadati</taxon>
        <taxon>Pseudomonadota</taxon>
        <taxon>Gammaproteobacteria</taxon>
        <taxon>Enterobacterales</taxon>
        <taxon>Enterobacteriaceae</taxon>
        <taxon>Klebsiella/Raoultella group</taxon>
        <taxon>Klebsiella</taxon>
    </lineage>
</organism>
<dbReference type="InterPro" id="IPR012318">
    <property type="entry name" value="HTH_CRP"/>
</dbReference>
<dbReference type="InterPro" id="IPR036390">
    <property type="entry name" value="WH_DNA-bd_sf"/>
</dbReference>
<dbReference type="Gene3D" id="2.60.120.10">
    <property type="entry name" value="Jelly Rolls"/>
    <property type="match status" value="1"/>
</dbReference>
<dbReference type="SMART" id="SM00100">
    <property type="entry name" value="cNMP"/>
    <property type="match status" value="1"/>
</dbReference>
<evidence type="ECO:0000313" key="9">
    <source>
        <dbReference type="Proteomes" id="UP000856143"/>
    </source>
</evidence>
<dbReference type="InterPro" id="IPR036388">
    <property type="entry name" value="WH-like_DNA-bd_sf"/>
</dbReference>
<accession>A0AAN5L593</accession>
<dbReference type="Pfam" id="PF00027">
    <property type="entry name" value="cNMP_binding"/>
    <property type="match status" value="1"/>
</dbReference>
<reference evidence="8" key="2">
    <citation type="submission" date="2020-11" db="EMBL/GenBank/DDBJ databases">
        <authorList>
            <consortium name="NCBI Pathogen Detection Project"/>
        </authorList>
    </citation>
    <scope>NUCLEOTIDE SEQUENCE</scope>
    <source>
        <strain evidence="8">R404</strain>
    </source>
</reference>
<dbReference type="GO" id="GO:0030552">
    <property type="term" value="F:cAMP binding"/>
    <property type="evidence" value="ECO:0007669"/>
    <property type="project" value="UniProtKB-KW"/>
</dbReference>
<dbReference type="InterPro" id="IPR000595">
    <property type="entry name" value="cNMP-bd_dom"/>
</dbReference>
<dbReference type="SUPFAM" id="SSF51206">
    <property type="entry name" value="cAMP-binding domain-like"/>
    <property type="match status" value="1"/>
</dbReference>
<dbReference type="Gene3D" id="1.10.10.10">
    <property type="entry name" value="Winged helix-like DNA-binding domain superfamily/Winged helix DNA-binding domain"/>
    <property type="match status" value="1"/>
</dbReference>
<dbReference type="CDD" id="cd00038">
    <property type="entry name" value="CAP_ED"/>
    <property type="match status" value="1"/>
</dbReference>